<feature type="domain" description="HD/PDEase" evidence="1">
    <location>
        <begin position="99"/>
        <end position="218"/>
    </location>
</feature>
<dbReference type="eggNOG" id="COG1418">
    <property type="taxonomic scope" value="Bacteria"/>
</dbReference>
<dbReference type="SUPFAM" id="SSF109604">
    <property type="entry name" value="HD-domain/PDEase-like"/>
    <property type="match status" value="1"/>
</dbReference>
<dbReference type="EMBL" id="CP002085">
    <property type="protein sequence ID" value="ADK86353.1"/>
    <property type="molecule type" value="Genomic_DNA"/>
</dbReference>
<dbReference type="Pfam" id="PF01966">
    <property type="entry name" value="HD"/>
    <property type="match status" value="1"/>
</dbReference>
<proteinExistence type="predicted"/>
<dbReference type="RefSeq" id="WP_013259790.1">
    <property type="nucleotide sequence ID" value="NC_014365.1"/>
</dbReference>
<evidence type="ECO:0000313" key="2">
    <source>
        <dbReference type="EMBL" id="ADK86353.1"/>
    </source>
</evidence>
<dbReference type="SMART" id="SM00471">
    <property type="entry name" value="HDc"/>
    <property type="match status" value="1"/>
</dbReference>
<dbReference type="CDD" id="cd00077">
    <property type="entry name" value="HDc"/>
    <property type="match status" value="1"/>
</dbReference>
<dbReference type="HOGENOM" id="CLU_1101485_0_0_7"/>
<dbReference type="STRING" id="644282.Deba_3000"/>
<name>E1QLB8_DESB2</name>
<keyword evidence="3" id="KW-1185">Reference proteome</keyword>
<dbReference type="AlphaFoldDB" id="E1QLB8"/>
<evidence type="ECO:0000313" key="3">
    <source>
        <dbReference type="Proteomes" id="UP000009047"/>
    </source>
</evidence>
<dbReference type="InterPro" id="IPR003607">
    <property type="entry name" value="HD/PDEase_dom"/>
</dbReference>
<evidence type="ECO:0000259" key="1">
    <source>
        <dbReference type="SMART" id="SM00471"/>
    </source>
</evidence>
<dbReference type="KEGG" id="dbr:Deba_3000"/>
<reference evidence="2 3" key="1">
    <citation type="journal article" date="2010" name="Stand. Genomic Sci.">
        <title>Complete genome sequence of Desulfarculus baarsii type strain (2st14).</title>
        <authorList>
            <person name="Sun H."/>
            <person name="Spring S."/>
            <person name="Lapidus A."/>
            <person name="Davenport K."/>
            <person name="Del Rio T.G."/>
            <person name="Tice H."/>
            <person name="Nolan M."/>
            <person name="Copeland A."/>
            <person name="Cheng J.F."/>
            <person name="Lucas S."/>
            <person name="Tapia R."/>
            <person name="Goodwin L."/>
            <person name="Pitluck S."/>
            <person name="Ivanova N."/>
            <person name="Pagani I."/>
            <person name="Mavromatis K."/>
            <person name="Ovchinnikova G."/>
            <person name="Pati A."/>
            <person name="Chen A."/>
            <person name="Palaniappan K."/>
            <person name="Hauser L."/>
            <person name="Chang Y.J."/>
            <person name="Jeffries C.D."/>
            <person name="Detter J.C."/>
            <person name="Han C."/>
            <person name="Rohde M."/>
            <person name="Brambilla E."/>
            <person name="Goker M."/>
            <person name="Woyke T."/>
            <person name="Bristow J."/>
            <person name="Eisen J.A."/>
            <person name="Markowitz V."/>
            <person name="Hugenholtz P."/>
            <person name="Kyrpides N.C."/>
            <person name="Klenk H.P."/>
            <person name="Land M."/>
        </authorList>
    </citation>
    <scope>NUCLEOTIDE SEQUENCE [LARGE SCALE GENOMIC DNA]</scope>
    <source>
        <strain evidence="3">ATCC 33931 / DSM 2075 / LMG 7858 / VKM B-1802 / 2st14</strain>
    </source>
</reference>
<gene>
    <name evidence="2" type="ordered locus">Deba_3000</name>
</gene>
<dbReference type="Gene3D" id="1.10.3210.10">
    <property type="entry name" value="Hypothetical protein af1432"/>
    <property type="match status" value="1"/>
</dbReference>
<dbReference type="InterPro" id="IPR006674">
    <property type="entry name" value="HD_domain"/>
</dbReference>
<dbReference type="OrthoDB" id="155250at2"/>
<protein>
    <submittedName>
        <fullName evidence="2">Metal dependent phosphohydrolase</fullName>
    </submittedName>
</protein>
<organism evidence="2 3">
    <name type="scientific">Desulfarculus baarsii (strain ATCC 33931 / DSM 2075 / LMG 7858 / VKM B-1802 / 2st14)</name>
    <dbReference type="NCBI Taxonomy" id="644282"/>
    <lineage>
        <taxon>Bacteria</taxon>
        <taxon>Pseudomonadati</taxon>
        <taxon>Thermodesulfobacteriota</taxon>
        <taxon>Desulfarculia</taxon>
        <taxon>Desulfarculales</taxon>
        <taxon>Desulfarculaceae</taxon>
        <taxon>Desulfarculus</taxon>
    </lineage>
</organism>
<sequence length="249" mass="27423">MAQTMCPGQDTAFWKPGDIFEVKCGNCGYEMEFFKDDAQRRCKNCGQRVANPKLNLGCAQWCEHAAKCLGYDPKAQKADAGQESLVERLLAAMRGHFGNDQRRIAHALAVLDAAERIMAQAGGEPKVILAAAILHDVGVTEGERLHGSNAGRYQEKYGPAIAERLMKELGLDENTRDHVGRIIANHHSAKDIDTPEFRVVWDADWLVNIPEEYPDKTPEELAALINKVFKTDPGRKLALTTLAGVADPS</sequence>
<dbReference type="Proteomes" id="UP000009047">
    <property type="component" value="Chromosome"/>
</dbReference>
<accession>E1QLB8</accession>